<dbReference type="Gene3D" id="1.20.1070.10">
    <property type="entry name" value="Rhodopsin 7-helix transmembrane proteins"/>
    <property type="match status" value="1"/>
</dbReference>
<evidence type="ECO:0000256" key="2">
    <source>
        <dbReference type="ARBA" id="ARBA00022475"/>
    </source>
</evidence>
<keyword evidence="3 9" id="KW-0812">Transmembrane</keyword>
<feature type="transmembrane region" description="Helical" evidence="10">
    <location>
        <begin position="116"/>
        <end position="141"/>
    </location>
</feature>
<dbReference type="CDD" id="cd14984">
    <property type="entry name" value="7tmA_Chemokine_R"/>
    <property type="match status" value="1"/>
</dbReference>
<organism evidence="12 13">
    <name type="scientific">Stegastes partitus</name>
    <name type="common">bicolor damselfish</name>
    <dbReference type="NCBI Taxonomy" id="144197"/>
    <lineage>
        <taxon>Eukaryota</taxon>
        <taxon>Metazoa</taxon>
        <taxon>Chordata</taxon>
        <taxon>Craniata</taxon>
        <taxon>Vertebrata</taxon>
        <taxon>Euteleostomi</taxon>
        <taxon>Actinopterygii</taxon>
        <taxon>Neopterygii</taxon>
        <taxon>Teleostei</taxon>
        <taxon>Neoteleostei</taxon>
        <taxon>Acanthomorphata</taxon>
        <taxon>Ovalentaria</taxon>
        <taxon>Pomacentridae</taxon>
        <taxon>Stegastes</taxon>
    </lineage>
</organism>
<feature type="transmembrane region" description="Helical" evidence="10">
    <location>
        <begin position="148"/>
        <end position="170"/>
    </location>
</feature>
<evidence type="ECO:0000256" key="5">
    <source>
        <dbReference type="ARBA" id="ARBA00023040"/>
    </source>
</evidence>
<dbReference type="PANTHER" id="PTHR10489:SF944">
    <property type="entry name" value="C-C CHEMOKINE RECEPTOR TYPE 8-LIKE"/>
    <property type="match status" value="1"/>
</dbReference>
<name>A0A9Y4NBK1_9TELE</name>
<feature type="domain" description="G-protein coupled receptors family 1 profile" evidence="11">
    <location>
        <begin position="56"/>
        <end position="300"/>
    </location>
</feature>
<feature type="transmembrane region" description="Helical" evidence="10">
    <location>
        <begin position="237"/>
        <end position="260"/>
    </location>
</feature>
<dbReference type="AlphaFoldDB" id="A0A9Y4NBK1"/>
<accession>A0A9Y4NBK1</accession>
<dbReference type="PANTHER" id="PTHR10489">
    <property type="entry name" value="CELL ADHESION MOLECULE"/>
    <property type="match status" value="1"/>
</dbReference>
<dbReference type="InterPro" id="IPR000355">
    <property type="entry name" value="Chemokine_rcpt"/>
</dbReference>
<keyword evidence="6 10" id="KW-0472">Membrane</keyword>
<dbReference type="GO" id="GO:0019957">
    <property type="term" value="F:C-C chemokine binding"/>
    <property type="evidence" value="ECO:0007669"/>
    <property type="project" value="TreeGrafter"/>
</dbReference>
<dbReference type="PRINTS" id="PR00657">
    <property type="entry name" value="CCCHEMOKINER"/>
</dbReference>
<dbReference type="Pfam" id="PF00001">
    <property type="entry name" value="7tm_1"/>
    <property type="match status" value="1"/>
</dbReference>
<evidence type="ECO:0000256" key="10">
    <source>
        <dbReference type="SAM" id="Phobius"/>
    </source>
</evidence>
<evidence type="ECO:0000256" key="6">
    <source>
        <dbReference type="ARBA" id="ARBA00023136"/>
    </source>
</evidence>
<keyword evidence="2" id="KW-1003">Cell membrane</keyword>
<dbReference type="InterPro" id="IPR017452">
    <property type="entry name" value="GPCR_Rhodpsn_7TM"/>
</dbReference>
<dbReference type="InterPro" id="IPR000276">
    <property type="entry name" value="GPCR_Rhodpsn"/>
</dbReference>
<dbReference type="InterPro" id="IPR050119">
    <property type="entry name" value="CCR1-9-like"/>
</dbReference>
<dbReference type="GeneID" id="103365328"/>
<dbReference type="PRINTS" id="PR00237">
    <property type="entry name" value="GPCRRHODOPSN"/>
</dbReference>
<evidence type="ECO:0000259" key="11">
    <source>
        <dbReference type="PROSITE" id="PS50262"/>
    </source>
</evidence>
<comment type="subcellular location">
    <subcellularLocation>
        <location evidence="1">Cell membrane</location>
        <topology evidence="1">Multi-pass membrane protein</topology>
    </subcellularLocation>
</comment>
<protein>
    <submittedName>
        <fullName evidence="13">C-C chemokine receptor type 4 isoform X1</fullName>
    </submittedName>
</protein>
<evidence type="ECO:0000313" key="12">
    <source>
        <dbReference type="Proteomes" id="UP000694891"/>
    </source>
</evidence>
<dbReference type="PROSITE" id="PS00237">
    <property type="entry name" value="G_PROTEIN_RECEP_F1_1"/>
    <property type="match status" value="1"/>
</dbReference>
<keyword evidence="5 9" id="KW-0297">G-protein coupled receptor</keyword>
<dbReference type="GO" id="GO:0007204">
    <property type="term" value="P:positive regulation of cytosolic calcium ion concentration"/>
    <property type="evidence" value="ECO:0007669"/>
    <property type="project" value="TreeGrafter"/>
</dbReference>
<feature type="transmembrane region" description="Helical" evidence="10">
    <location>
        <begin position="77"/>
        <end position="96"/>
    </location>
</feature>
<dbReference type="PROSITE" id="PS50262">
    <property type="entry name" value="G_PROTEIN_RECEP_F1_2"/>
    <property type="match status" value="1"/>
</dbReference>
<dbReference type="GO" id="GO:0006955">
    <property type="term" value="P:immune response"/>
    <property type="evidence" value="ECO:0007669"/>
    <property type="project" value="TreeGrafter"/>
</dbReference>
<keyword evidence="7 9" id="KW-0675">Receptor</keyword>
<dbReference type="GO" id="GO:0016493">
    <property type="term" value="F:C-C chemokine receptor activity"/>
    <property type="evidence" value="ECO:0007669"/>
    <property type="project" value="TreeGrafter"/>
</dbReference>
<proteinExistence type="inferred from homology"/>
<evidence type="ECO:0000313" key="13">
    <source>
        <dbReference type="RefSeq" id="XP_008290968.1"/>
    </source>
</evidence>
<dbReference type="Proteomes" id="UP000694891">
    <property type="component" value="Unplaced"/>
</dbReference>
<evidence type="ECO:0000256" key="3">
    <source>
        <dbReference type="ARBA" id="ARBA00022692"/>
    </source>
</evidence>
<evidence type="ECO:0000256" key="8">
    <source>
        <dbReference type="ARBA" id="ARBA00023224"/>
    </source>
</evidence>
<comment type="similarity">
    <text evidence="9">Belongs to the G-protein coupled receptor 1 family.</text>
</comment>
<reference evidence="13" key="1">
    <citation type="submission" date="2025-08" db="UniProtKB">
        <authorList>
            <consortium name="RefSeq"/>
        </authorList>
    </citation>
    <scope>IDENTIFICATION</scope>
</reference>
<keyword evidence="8 9" id="KW-0807">Transducer</keyword>
<keyword evidence="4 10" id="KW-1133">Transmembrane helix</keyword>
<dbReference type="FunFam" id="1.20.1070.10:FF:000026">
    <property type="entry name" value="C-C chemokine receptor type 5"/>
    <property type="match status" value="1"/>
</dbReference>
<evidence type="ECO:0000256" key="7">
    <source>
        <dbReference type="ARBA" id="ARBA00023170"/>
    </source>
</evidence>
<dbReference type="GO" id="GO:0019722">
    <property type="term" value="P:calcium-mediated signaling"/>
    <property type="evidence" value="ECO:0007669"/>
    <property type="project" value="TreeGrafter"/>
</dbReference>
<dbReference type="GO" id="GO:0060326">
    <property type="term" value="P:cell chemotaxis"/>
    <property type="evidence" value="ECO:0007669"/>
    <property type="project" value="TreeGrafter"/>
</dbReference>
<keyword evidence="12" id="KW-1185">Reference proteome</keyword>
<evidence type="ECO:0000256" key="1">
    <source>
        <dbReference type="ARBA" id="ARBA00004651"/>
    </source>
</evidence>
<feature type="transmembrane region" description="Helical" evidence="10">
    <location>
        <begin position="280"/>
        <end position="303"/>
    </location>
</feature>
<dbReference type="SUPFAM" id="SSF81321">
    <property type="entry name" value="Family A G protein-coupled receptor-like"/>
    <property type="match status" value="1"/>
</dbReference>
<dbReference type="GO" id="GO:0009897">
    <property type="term" value="C:external side of plasma membrane"/>
    <property type="evidence" value="ECO:0007669"/>
    <property type="project" value="TreeGrafter"/>
</dbReference>
<sequence>MFCFVPHSSMNMSDNESSYSYEYESGCNEDNTTDFPNRQTVMLVLYYVLFCLGLLGNSTVLWVLLRYIKLKTMTDVCLLNLALSDLLLTVSLPLWAYSSQSLVSCKVMTGVYQLGFYSGTLFVTLMSVDRYLAIVHAVAAVRARTFRYGITASITIWVISVIMAVPQVIFATLETDTDGSQCQPIYPEDSKNFWKLRRNFSENTVGLFVCLPIMVFCYVKILIVLSKCRNSKKNRAVKLIFTIVCLFVVCWVPYNVTVFLQTLEQLQILNNCNVSTAISSALNFAEIIALSHCCVNPVVYALIGEKFRKSLGSVLSKYVSWSYLTRNTLSQGDTTEKETSHTPVRSDY</sequence>
<feature type="transmembrane region" description="Helical" evidence="10">
    <location>
        <begin position="205"/>
        <end position="225"/>
    </location>
</feature>
<dbReference type="RefSeq" id="XP_008290968.1">
    <property type="nucleotide sequence ID" value="XM_008292746.1"/>
</dbReference>
<evidence type="ECO:0000256" key="4">
    <source>
        <dbReference type="ARBA" id="ARBA00022989"/>
    </source>
</evidence>
<feature type="transmembrane region" description="Helical" evidence="10">
    <location>
        <begin position="44"/>
        <end position="65"/>
    </location>
</feature>
<gene>
    <name evidence="13" type="primary">LOC103365328</name>
</gene>
<evidence type="ECO:0000256" key="9">
    <source>
        <dbReference type="RuleBase" id="RU000688"/>
    </source>
</evidence>